<organism evidence="2">
    <name type="scientific">Sesamum latifolium</name>
    <dbReference type="NCBI Taxonomy" id="2727402"/>
    <lineage>
        <taxon>Eukaryota</taxon>
        <taxon>Viridiplantae</taxon>
        <taxon>Streptophyta</taxon>
        <taxon>Embryophyta</taxon>
        <taxon>Tracheophyta</taxon>
        <taxon>Spermatophyta</taxon>
        <taxon>Magnoliopsida</taxon>
        <taxon>eudicotyledons</taxon>
        <taxon>Gunneridae</taxon>
        <taxon>Pentapetalae</taxon>
        <taxon>asterids</taxon>
        <taxon>lamiids</taxon>
        <taxon>Lamiales</taxon>
        <taxon>Pedaliaceae</taxon>
        <taxon>Sesamum</taxon>
    </lineage>
</organism>
<reference evidence="2" key="2">
    <citation type="journal article" date="2024" name="Plant">
        <title>Genomic evolution and insights into agronomic trait innovations of Sesamum species.</title>
        <authorList>
            <person name="Miao H."/>
            <person name="Wang L."/>
            <person name="Qu L."/>
            <person name="Liu H."/>
            <person name="Sun Y."/>
            <person name="Le M."/>
            <person name="Wang Q."/>
            <person name="Wei S."/>
            <person name="Zheng Y."/>
            <person name="Lin W."/>
            <person name="Duan Y."/>
            <person name="Cao H."/>
            <person name="Xiong S."/>
            <person name="Wang X."/>
            <person name="Wei L."/>
            <person name="Li C."/>
            <person name="Ma Q."/>
            <person name="Ju M."/>
            <person name="Zhao R."/>
            <person name="Li G."/>
            <person name="Mu C."/>
            <person name="Tian Q."/>
            <person name="Mei H."/>
            <person name="Zhang T."/>
            <person name="Gao T."/>
            <person name="Zhang H."/>
        </authorList>
    </citation>
    <scope>NUCLEOTIDE SEQUENCE</scope>
    <source>
        <strain evidence="2">KEN1</strain>
    </source>
</reference>
<comment type="caution">
    <text evidence="2">The sequence shown here is derived from an EMBL/GenBank/DDBJ whole genome shotgun (WGS) entry which is preliminary data.</text>
</comment>
<name>A0AAW2WQZ8_9LAMI</name>
<dbReference type="EMBL" id="JACGWN010000007">
    <property type="protein sequence ID" value="KAL0443691.1"/>
    <property type="molecule type" value="Genomic_DNA"/>
</dbReference>
<evidence type="ECO:0000313" key="2">
    <source>
        <dbReference type="EMBL" id="KAL0443691.1"/>
    </source>
</evidence>
<feature type="region of interest" description="Disordered" evidence="1">
    <location>
        <begin position="113"/>
        <end position="132"/>
    </location>
</feature>
<protein>
    <submittedName>
        <fullName evidence="2">Uncharacterized protein</fullName>
    </submittedName>
</protein>
<reference evidence="2" key="1">
    <citation type="submission" date="2020-06" db="EMBL/GenBank/DDBJ databases">
        <authorList>
            <person name="Li T."/>
            <person name="Hu X."/>
            <person name="Zhang T."/>
            <person name="Song X."/>
            <person name="Zhang H."/>
            <person name="Dai N."/>
            <person name="Sheng W."/>
            <person name="Hou X."/>
            <person name="Wei L."/>
        </authorList>
    </citation>
    <scope>NUCLEOTIDE SEQUENCE</scope>
    <source>
        <strain evidence="2">KEN1</strain>
        <tissue evidence="2">Leaf</tissue>
    </source>
</reference>
<dbReference type="AlphaFoldDB" id="A0AAW2WQZ8"/>
<accession>A0AAW2WQZ8</accession>
<proteinExistence type="predicted"/>
<evidence type="ECO:0000256" key="1">
    <source>
        <dbReference type="SAM" id="MobiDB-lite"/>
    </source>
</evidence>
<sequence length="132" mass="14455">MADSTESHIPETAKVKREGLVQPGRQFALIESDGQQGLEKGTNLQGDPISMDDHLVAVPVVFCASVTRGSGRRRKGMRGAGRRGLTTRKRGLVFDLFEIGEGEDRAPKRRHLLNEDSDIISTEAAMQPCRSP</sequence>
<gene>
    <name evidence="2" type="ORF">Slati_2091800</name>
</gene>